<comment type="caution">
    <text evidence="1">The sequence shown here is derived from an EMBL/GenBank/DDBJ whole genome shotgun (WGS) entry which is preliminary data.</text>
</comment>
<name>A0A9X9PSX7_GULGU</name>
<proteinExistence type="predicted"/>
<evidence type="ECO:0000313" key="1">
    <source>
        <dbReference type="EMBL" id="VCW49624.1"/>
    </source>
</evidence>
<accession>A0A9X9PSX7</accession>
<reference evidence="1 2" key="1">
    <citation type="submission" date="2018-10" db="EMBL/GenBank/DDBJ databases">
        <authorList>
            <person name="Ekblom R."/>
            <person name="Jareborg N."/>
        </authorList>
    </citation>
    <scope>NUCLEOTIDE SEQUENCE [LARGE SCALE GENOMIC DNA]</scope>
    <source>
        <tissue evidence="1">Muscle</tissue>
    </source>
</reference>
<evidence type="ECO:0000313" key="2">
    <source>
        <dbReference type="Proteomes" id="UP000269945"/>
    </source>
</evidence>
<organism evidence="1 2">
    <name type="scientific">Gulo gulo</name>
    <name type="common">Wolverine</name>
    <name type="synonym">Gluton</name>
    <dbReference type="NCBI Taxonomy" id="48420"/>
    <lineage>
        <taxon>Eukaryota</taxon>
        <taxon>Metazoa</taxon>
        <taxon>Chordata</taxon>
        <taxon>Craniata</taxon>
        <taxon>Vertebrata</taxon>
        <taxon>Euteleostomi</taxon>
        <taxon>Mammalia</taxon>
        <taxon>Eutheria</taxon>
        <taxon>Laurasiatheria</taxon>
        <taxon>Carnivora</taxon>
        <taxon>Caniformia</taxon>
        <taxon>Musteloidea</taxon>
        <taxon>Mustelidae</taxon>
        <taxon>Guloninae</taxon>
        <taxon>Gulo</taxon>
    </lineage>
</organism>
<sequence length="74" mass="8111">MASCFQEEIPSCLSSVLLPSKQPASPQSCPCWHGAPPWNDPIFSVGIAPGRTPDTSTMNCLRPTRRTDARVWLL</sequence>
<dbReference type="EMBL" id="CYRY02000316">
    <property type="protein sequence ID" value="VCW49624.1"/>
    <property type="molecule type" value="Genomic_DNA"/>
</dbReference>
<dbReference type="Proteomes" id="UP000269945">
    <property type="component" value="Unassembled WGS sequence"/>
</dbReference>
<protein>
    <submittedName>
        <fullName evidence="1">Uncharacterized protein</fullName>
    </submittedName>
</protein>
<gene>
    <name evidence="1" type="ORF">BN2614_LOCUS1</name>
</gene>
<dbReference type="AlphaFoldDB" id="A0A9X9PSX7"/>
<keyword evidence="2" id="KW-1185">Reference proteome</keyword>
<feature type="non-terminal residue" evidence="1">
    <location>
        <position position="74"/>
    </location>
</feature>